<accession>A0A1J5PQW9</accession>
<proteinExistence type="predicted"/>
<reference evidence="2" key="1">
    <citation type="submission" date="2016-10" db="EMBL/GenBank/DDBJ databases">
        <title>Sequence of Gallionella enrichment culture.</title>
        <authorList>
            <person name="Poehlein A."/>
            <person name="Muehling M."/>
            <person name="Daniel R."/>
        </authorList>
    </citation>
    <scope>NUCLEOTIDE SEQUENCE</scope>
</reference>
<feature type="compositionally biased region" description="Low complexity" evidence="1">
    <location>
        <begin position="200"/>
        <end position="213"/>
    </location>
</feature>
<organism evidence="2">
    <name type="scientific">mine drainage metagenome</name>
    <dbReference type="NCBI Taxonomy" id="410659"/>
    <lineage>
        <taxon>unclassified sequences</taxon>
        <taxon>metagenomes</taxon>
        <taxon>ecological metagenomes</taxon>
    </lineage>
</organism>
<dbReference type="AlphaFoldDB" id="A0A1J5PQW9"/>
<evidence type="ECO:0000256" key="1">
    <source>
        <dbReference type="SAM" id="MobiDB-lite"/>
    </source>
</evidence>
<name>A0A1J5PQW9_9ZZZZ</name>
<protein>
    <submittedName>
        <fullName evidence="2">Uncharacterized protein</fullName>
    </submittedName>
</protein>
<comment type="caution">
    <text evidence="2">The sequence shown here is derived from an EMBL/GenBank/DDBJ whole genome shotgun (WGS) entry which is preliminary data.</text>
</comment>
<dbReference type="EMBL" id="MLJW01004351">
    <property type="protein sequence ID" value="OIQ70127.1"/>
    <property type="molecule type" value="Genomic_DNA"/>
</dbReference>
<gene>
    <name evidence="2" type="ORF">GALL_482630</name>
</gene>
<evidence type="ECO:0000313" key="2">
    <source>
        <dbReference type="EMBL" id="OIQ70127.1"/>
    </source>
</evidence>
<feature type="region of interest" description="Disordered" evidence="1">
    <location>
        <begin position="174"/>
        <end position="213"/>
    </location>
</feature>
<sequence>MLLLCRLHRTEAVDDFLRRIGLIEVDADHPDTRSVAVHRALNCCEQIGRNRAAILVQDRRHVGARNDVAHRGFRNRPDRVRRIGKVEQELRGVFNVPHHLEMHVHDVLVVGQHQPGVILPTLPVADIRRAFGRGRHHFRIDDRPRRKVQAGPADAVELAKEQLDRALFRLHRIDRGEHPQHHRHRSDAQPDQPRVRQPVAARPGATPAATATPAHQQAQLVLPLFHDLFNIGQLRAVARLAPPAATVVIATTLAAAAPGSATISCHRPVVPILMSGMGHGPKYLPCRDFQAFRTGVFMVTSSSDMVGCTATVRSKSSFVAPILMAIAANWIISPAFGATM</sequence>